<keyword evidence="3" id="KW-1185">Reference proteome</keyword>
<reference evidence="2" key="1">
    <citation type="submission" date="2019-08" db="EMBL/GenBank/DDBJ databases">
        <title>The improved chromosome-level genome for the pearl oyster Pinctada fucata martensii using PacBio sequencing and Hi-C.</title>
        <authorList>
            <person name="Zheng Z."/>
        </authorList>
    </citation>
    <scope>NUCLEOTIDE SEQUENCE</scope>
    <source>
        <strain evidence="2">ZZ-2019</strain>
        <tissue evidence="2">Adductor muscle</tissue>
    </source>
</reference>
<gene>
    <name evidence="2" type="ORF">FSP39_011984</name>
</gene>
<accession>A0AA89CDB2</accession>
<feature type="region of interest" description="Disordered" evidence="1">
    <location>
        <begin position="60"/>
        <end position="91"/>
    </location>
</feature>
<organism evidence="2 3">
    <name type="scientific">Pinctada imbricata</name>
    <name type="common">Atlantic pearl-oyster</name>
    <name type="synonym">Pinctada martensii</name>
    <dbReference type="NCBI Taxonomy" id="66713"/>
    <lineage>
        <taxon>Eukaryota</taxon>
        <taxon>Metazoa</taxon>
        <taxon>Spiralia</taxon>
        <taxon>Lophotrochozoa</taxon>
        <taxon>Mollusca</taxon>
        <taxon>Bivalvia</taxon>
        <taxon>Autobranchia</taxon>
        <taxon>Pteriomorphia</taxon>
        <taxon>Pterioida</taxon>
        <taxon>Pterioidea</taxon>
        <taxon>Pteriidae</taxon>
        <taxon>Pinctada</taxon>
    </lineage>
</organism>
<name>A0AA89CDB2_PINIB</name>
<dbReference type="EMBL" id="VSWD01000002">
    <property type="protein sequence ID" value="KAK3107328.1"/>
    <property type="molecule type" value="Genomic_DNA"/>
</dbReference>
<protein>
    <submittedName>
        <fullName evidence="2">Uncharacterized protein</fullName>
    </submittedName>
</protein>
<evidence type="ECO:0000256" key="1">
    <source>
        <dbReference type="SAM" id="MobiDB-lite"/>
    </source>
</evidence>
<dbReference type="Proteomes" id="UP001186944">
    <property type="component" value="Unassembled WGS sequence"/>
</dbReference>
<dbReference type="AlphaFoldDB" id="A0AA89CDB2"/>
<evidence type="ECO:0000313" key="2">
    <source>
        <dbReference type="EMBL" id="KAK3107328.1"/>
    </source>
</evidence>
<evidence type="ECO:0000313" key="3">
    <source>
        <dbReference type="Proteomes" id="UP001186944"/>
    </source>
</evidence>
<proteinExistence type="predicted"/>
<feature type="compositionally biased region" description="Basic and acidic residues" evidence="1">
    <location>
        <begin position="82"/>
        <end position="91"/>
    </location>
</feature>
<comment type="caution">
    <text evidence="2">The sequence shown here is derived from an EMBL/GenBank/DDBJ whole genome shotgun (WGS) entry which is preliminary data.</text>
</comment>
<sequence length="91" mass="10450">MSDEHKERRQICLNITEVQLHTIQSLFNHSEWDLDSSVIFNNWSNEQMDQTAAVDEEIRVSYTDIPESGNQSQREGGNGGDSGKREDRIPE</sequence>